<keyword evidence="4" id="KW-0653">Protein transport</keyword>
<accession>W4JWI6</accession>
<dbReference type="GO" id="GO:0005737">
    <property type="term" value="C:cytoplasm"/>
    <property type="evidence" value="ECO:0007669"/>
    <property type="project" value="UniProtKB-SubCell"/>
</dbReference>
<dbReference type="Pfam" id="PF00780">
    <property type="entry name" value="CNH"/>
    <property type="match status" value="1"/>
</dbReference>
<dbReference type="EMBL" id="KI925462">
    <property type="protein sequence ID" value="ETW77804.1"/>
    <property type="molecule type" value="Genomic_DNA"/>
</dbReference>
<dbReference type="PROSITE" id="PS50219">
    <property type="entry name" value="CNH"/>
    <property type="match status" value="1"/>
</dbReference>
<keyword evidence="2" id="KW-0813">Transport</keyword>
<evidence type="ECO:0000256" key="3">
    <source>
        <dbReference type="ARBA" id="ARBA00022490"/>
    </source>
</evidence>
<dbReference type="GeneID" id="20671193"/>
<evidence type="ECO:0000256" key="1">
    <source>
        <dbReference type="ARBA" id="ARBA00004496"/>
    </source>
</evidence>
<dbReference type="AlphaFoldDB" id="W4JWI6"/>
<keyword evidence="5" id="KW-0175">Coiled coil</keyword>
<evidence type="ECO:0000313" key="8">
    <source>
        <dbReference type="Proteomes" id="UP000030671"/>
    </source>
</evidence>
<comment type="subcellular location">
    <subcellularLocation>
        <location evidence="1">Cytoplasm</location>
    </subcellularLocation>
</comment>
<evidence type="ECO:0000256" key="5">
    <source>
        <dbReference type="SAM" id="Coils"/>
    </source>
</evidence>
<evidence type="ECO:0000313" key="7">
    <source>
        <dbReference type="EMBL" id="ETW77804.1"/>
    </source>
</evidence>
<dbReference type="Proteomes" id="UP000030671">
    <property type="component" value="Unassembled WGS sequence"/>
</dbReference>
<feature type="domain" description="CNH" evidence="6">
    <location>
        <begin position="31"/>
        <end position="316"/>
    </location>
</feature>
<protein>
    <recommendedName>
        <fullName evidence="6">CNH domain-containing protein</fullName>
    </recommendedName>
</protein>
<dbReference type="RefSeq" id="XP_009549831.1">
    <property type="nucleotide sequence ID" value="XM_009551536.1"/>
</dbReference>
<gene>
    <name evidence="7" type="ORF">HETIRDRAFT_325970</name>
</gene>
<name>W4JWI6_HETIT</name>
<evidence type="ECO:0000256" key="4">
    <source>
        <dbReference type="ARBA" id="ARBA00022927"/>
    </source>
</evidence>
<dbReference type="HOGENOM" id="CLU_063262_0_0_1"/>
<dbReference type="GO" id="GO:0016020">
    <property type="term" value="C:membrane"/>
    <property type="evidence" value="ECO:0007669"/>
    <property type="project" value="TreeGrafter"/>
</dbReference>
<feature type="coiled-coil region" evidence="5">
    <location>
        <begin position="358"/>
        <end position="385"/>
    </location>
</feature>
<dbReference type="PANTHER" id="PTHR12894">
    <property type="entry name" value="CNH DOMAIN CONTAINING"/>
    <property type="match status" value="1"/>
</dbReference>
<keyword evidence="3" id="KW-0963">Cytoplasm</keyword>
<evidence type="ECO:0000259" key="6">
    <source>
        <dbReference type="PROSITE" id="PS50219"/>
    </source>
</evidence>
<dbReference type="GO" id="GO:0034058">
    <property type="term" value="P:endosomal vesicle fusion"/>
    <property type="evidence" value="ECO:0007669"/>
    <property type="project" value="TreeGrafter"/>
</dbReference>
<proteinExistence type="predicted"/>
<keyword evidence="8" id="KW-1185">Reference proteome</keyword>
<dbReference type="KEGG" id="hir:HETIRDRAFT_325970"/>
<dbReference type="PANTHER" id="PTHR12894:SF27">
    <property type="entry name" value="TRANSFORMING GROWTH FACTOR-BETA RECEPTOR-ASSOCIATED PROTEIN 1"/>
    <property type="match status" value="1"/>
</dbReference>
<dbReference type="InterPro" id="IPR001180">
    <property type="entry name" value="CNH_dom"/>
</dbReference>
<dbReference type="InterPro" id="IPR032914">
    <property type="entry name" value="Vam6/VPS39/TRAP1"/>
</dbReference>
<organism evidence="7 8">
    <name type="scientific">Heterobasidion irregulare (strain TC 32-1)</name>
    <dbReference type="NCBI Taxonomy" id="747525"/>
    <lineage>
        <taxon>Eukaryota</taxon>
        <taxon>Fungi</taxon>
        <taxon>Dikarya</taxon>
        <taxon>Basidiomycota</taxon>
        <taxon>Agaricomycotina</taxon>
        <taxon>Agaricomycetes</taxon>
        <taxon>Russulales</taxon>
        <taxon>Bondarzewiaceae</taxon>
        <taxon>Heterobasidion</taxon>
        <taxon>Heterobasidion annosum species complex</taxon>
    </lineage>
</organism>
<dbReference type="GO" id="GO:0006914">
    <property type="term" value="P:autophagy"/>
    <property type="evidence" value="ECO:0007669"/>
    <property type="project" value="TreeGrafter"/>
</dbReference>
<reference evidence="7 8" key="1">
    <citation type="journal article" date="2012" name="New Phytol.">
        <title>Insight into trade-off between wood decay and parasitism from the genome of a fungal forest pathogen.</title>
        <authorList>
            <person name="Olson A."/>
            <person name="Aerts A."/>
            <person name="Asiegbu F."/>
            <person name="Belbahri L."/>
            <person name="Bouzid O."/>
            <person name="Broberg A."/>
            <person name="Canback B."/>
            <person name="Coutinho P.M."/>
            <person name="Cullen D."/>
            <person name="Dalman K."/>
            <person name="Deflorio G."/>
            <person name="van Diepen L.T."/>
            <person name="Dunand C."/>
            <person name="Duplessis S."/>
            <person name="Durling M."/>
            <person name="Gonthier P."/>
            <person name="Grimwood J."/>
            <person name="Fossdal C.G."/>
            <person name="Hansson D."/>
            <person name="Henrissat B."/>
            <person name="Hietala A."/>
            <person name="Himmelstrand K."/>
            <person name="Hoffmeister D."/>
            <person name="Hogberg N."/>
            <person name="James T.Y."/>
            <person name="Karlsson M."/>
            <person name="Kohler A."/>
            <person name="Kues U."/>
            <person name="Lee Y.H."/>
            <person name="Lin Y.C."/>
            <person name="Lind M."/>
            <person name="Lindquist E."/>
            <person name="Lombard V."/>
            <person name="Lucas S."/>
            <person name="Lunden K."/>
            <person name="Morin E."/>
            <person name="Murat C."/>
            <person name="Park J."/>
            <person name="Raffaello T."/>
            <person name="Rouze P."/>
            <person name="Salamov A."/>
            <person name="Schmutz J."/>
            <person name="Solheim H."/>
            <person name="Stahlberg J."/>
            <person name="Velez H."/>
            <person name="de Vries R.P."/>
            <person name="Wiebenga A."/>
            <person name="Woodward S."/>
            <person name="Yakovlev I."/>
            <person name="Garbelotto M."/>
            <person name="Martin F."/>
            <person name="Grigoriev I.V."/>
            <person name="Stenlid J."/>
        </authorList>
    </citation>
    <scope>NUCLEOTIDE SEQUENCE [LARGE SCALE GENOMIC DNA]</scope>
    <source>
        <strain evidence="7 8">TC 32-1</strain>
    </source>
</reference>
<dbReference type="eggNOG" id="KOG2063">
    <property type="taxonomic scope" value="Eukaryota"/>
</dbReference>
<sequence>MTSAPTKPVDVPPYQVQPLIDTVVESYGIPTVDVKCAQALGSEIYVGCSNGELLRFALQANGPEEPESYSLLSRQSLPNDKPVDEIVLAPSISRAFILSDHQIHFYTLPSLDAVSIKPMRNVVALAVDHQQLQLSAPPLTDPPLQAEQVEFCVVKRDSIMLCGLRERLYIEKSIPLRGAFFAKRSGRRLCIADRENYSMVDLDQAVQTPVMPINQAGDSGGPRIRPVITVIAENEFLILSWNGASTMGLFITGDGDPVRGTLEWPSHPIALCLDYPYITTLLPNQTIEVHNLDTQTIVQVIPAPPLPLPSASPTSFLAQERRTLTISLNGFLVPSQEQSEKLRIKKVKLQGRPKFIERVVVQEGLETLEKRMEDLEDNGQEIEVLPVET</sequence>
<dbReference type="STRING" id="747525.W4JWI6"/>
<dbReference type="GO" id="GO:0015031">
    <property type="term" value="P:protein transport"/>
    <property type="evidence" value="ECO:0007669"/>
    <property type="project" value="UniProtKB-KW"/>
</dbReference>
<dbReference type="OrthoDB" id="5325112at2759"/>
<evidence type="ECO:0000256" key="2">
    <source>
        <dbReference type="ARBA" id="ARBA00022448"/>
    </source>
</evidence>
<dbReference type="InParanoid" id="W4JWI6"/>